<dbReference type="Gene3D" id="2.40.110.10">
    <property type="entry name" value="Butyryl-CoA Dehydrogenase, subunit A, domain 2"/>
    <property type="match status" value="1"/>
</dbReference>
<dbReference type="InterPro" id="IPR037069">
    <property type="entry name" value="AcylCoA_DH/ox_N_sf"/>
</dbReference>
<dbReference type="PANTHER" id="PTHR48083">
    <property type="entry name" value="MEDIUM-CHAIN SPECIFIC ACYL-COA DEHYDROGENASE, MITOCHONDRIAL-RELATED"/>
    <property type="match status" value="1"/>
</dbReference>
<dbReference type="SUPFAM" id="SSF47203">
    <property type="entry name" value="Acyl-CoA dehydrogenase C-terminal domain-like"/>
    <property type="match status" value="1"/>
</dbReference>
<feature type="domain" description="Acyl-CoA dehydrogenase/oxidase C-terminal" evidence="6">
    <location>
        <begin position="237"/>
        <end position="389"/>
    </location>
</feature>
<gene>
    <name evidence="9" type="ORF">WKW79_02195</name>
</gene>
<reference evidence="9 10" key="1">
    <citation type="submission" date="2024-03" db="EMBL/GenBank/DDBJ databases">
        <title>Novel species of the genus Variovorax.</title>
        <authorList>
            <person name="Liu Q."/>
            <person name="Xin Y.-H."/>
        </authorList>
    </citation>
    <scope>NUCLEOTIDE SEQUENCE [LARGE SCALE GENOMIC DNA]</scope>
    <source>
        <strain evidence="9 10">KACC 18901</strain>
    </source>
</reference>
<organism evidence="9 10">
    <name type="scientific">Variovorax robiniae</name>
    <dbReference type="NCBI Taxonomy" id="1836199"/>
    <lineage>
        <taxon>Bacteria</taxon>
        <taxon>Pseudomonadati</taxon>
        <taxon>Pseudomonadota</taxon>
        <taxon>Betaproteobacteria</taxon>
        <taxon>Burkholderiales</taxon>
        <taxon>Comamonadaceae</taxon>
        <taxon>Variovorax</taxon>
    </lineage>
</organism>
<evidence type="ECO:0000259" key="7">
    <source>
        <dbReference type="Pfam" id="PF02770"/>
    </source>
</evidence>
<evidence type="ECO:0000256" key="2">
    <source>
        <dbReference type="ARBA" id="ARBA00009347"/>
    </source>
</evidence>
<dbReference type="InterPro" id="IPR036250">
    <property type="entry name" value="AcylCo_DH-like_C"/>
</dbReference>
<evidence type="ECO:0000259" key="6">
    <source>
        <dbReference type="Pfam" id="PF00441"/>
    </source>
</evidence>
<evidence type="ECO:0000256" key="3">
    <source>
        <dbReference type="ARBA" id="ARBA00022630"/>
    </source>
</evidence>
<evidence type="ECO:0000256" key="5">
    <source>
        <dbReference type="ARBA" id="ARBA00023002"/>
    </source>
</evidence>
<evidence type="ECO:0000313" key="10">
    <source>
        <dbReference type="Proteomes" id="UP001367030"/>
    </source>
</evidence>
<dbReference type="InterPro" id="IPR009075">
    <property type="entry name" value="AcylCo_DH/oxidase_C"/>
</dbReference>
<dbReference type="InterPro" id="IPR006091">
    <property type="entry name" value="Acyl-CoA_Oxase/DH_mid-dom"/>
</dbReference>
<dbReference type="InterPro" id="IPR046373">
    <property type="entry name" value="Acyl-CoA_Oxase/DH_mid-dom_sf"/>
</dbReference>
<evidence type="ECO:0000256" key="4">
    <source>
        <dbReference type="ARBA" id="ARBA00022827"/>
    </source>
</evidence>
<protein>
    <submittedName>
        <fullName evidence="9">Acyl-CoA dehydrogenase family protein</fullName>
    </submittedName>
</protein>
<dbReference type="Gene3D" id="1.10.540.10">
    <property type="entry name" value="Acyl-CoA dehydrogenase/oxidase, N-terminal domain"/>
    <property type="match status" value="1"/>
</dbReference>
<dbReference type="InterPro" id="IPR050741">
    <property type="entry name" value="Acyl-CoA_dehydrogenase"/>
</dbReference>
<keyword evidence="10" id="KW-1185">Reference proteome</keyword>
<comment type="cofactor">
    <cofactor evidence="1">
        <name>FAD</name>
        <dbReference type="ChEBI" id="CHEBI:57692"/>
    </cofactor>
</comment>
<dbReference type="Pfam" id="PF00441">
    <property type="entry name" value="Acyl-CoA_dh_1"/>
    <property type="match status" value="1"/>
</dbReference>
<feature type="domain" description="Acyl-CoA dehydrogenase/oxidase N-terminal" evidence="8">
    <location>
        <begin position="14"/>
        <end position="126"/>
    </location>
</feature>
<evidence type="ECO:0000259" key="8">
    <source>
        <dbReference type="Pfam" id="PF02771"/>
    </source>
</evidence>
<feature type="domain" description="Acyl-CoA oxidase/dehydrogenase middle" evidence="7">
    <location>
        <begin position="130"/>
        <end position="225"/>
    </location>
</feature>
<accession>A0ABU8X0P8</accession>
<dbReference type="Gene3D" id="1.20.140.10">
    <property type="entry name" value="Butyryl-CoA Dehydrogenase, subunit A, domain 3"/>
    <property type="match status" value="1"/>
</dbReference>
<dbReference type="RefSeq" id="WP_340333454.1">
    <property type="nucleotide sequence ID" value="NZ_JBBKZS010000001.1"/>
</dbReference>
<evidence type="ECO:0000313" key="9">
    <source>
        <dbReference type="EMBL" id="MEJ8853360.1"/>
    </source>
</evidence>
<dbReference type="Pfam" id="PF02771">
    <property type="entry name" value="Acyl-CoA_dh_N"/>
    <property type="match status" value="1"/>
</dbReference>
<dbReference type="Pfam" id="PF02770">
    <property type="entry name" value="Acyl-CoA_dh_M"/>
    <property type="match status" value="1"/>
</dbReference>
<dbReference type="EMBL" id="JBBKZS010000001">
    <property type="protein sequence ID" value="MEJ8853360.1"/>
    <property type="molecule type" value="Genomic_DNA"/>
</dbReference>
<comment type="caution">
    <text evidence="9">The sequence shown here is derived from an EMBL/GenBank/DDBJ whole genome shotgun (WGS) entry which is preliminary data.</text>
</comment>
<evidence type="ECO:0000256" key="1">
    <source>
        <dbReference type="ARBA" id="ARBA00001974"/>
    </source>
</evidence>
<sequence>MEFLDAPPLPFYFTPEHEQFRSSLRDFVSREIRPFVNEWDEAETFPRSLYTRAAEVGVLGLGYPEEYGGTPADTFYGLILAEEFARAACGGMQASLLSHSIGLPPILKAGSEAIKQRVIPPVLRGEKIAALAVTEPSGGSDVANLRTTAVRDGDHYVLNGEKTFITSGMRADYLTVAVRTNPAVKGASGISALLVEGDTPGLTRTALKKMGWWSSDTAHLRFDNCRVPVANLVGEENKGFKTFMQNFNNERLMMSALAYGYAEVCLEEAVDWARQRTIAGSPLSERQVVRHKLMDMTLRIDAARALVYDLSYRIEHKLADPAQLVARVCMAKVLATQAMQFCADQAVQLLGGMGFMRGTRSERIYREVKVMMIGGGSEEVMKDLAARQLGL</sequence>
<dbReference type="Proteomes" id="UP001367030">
    <property type="component" value="Unassembled WGS sequence"/>
</dbReference>
<dbReference type="PANTHER" id="PTHR48083:SF28">
    <property type="entry name" value="ACYL-COA DEHYDROGENASE FAMILY PROTEIN (AFU_ORTHOLOGUE AFUA_6G10880)-RELATED"/>
    <property type="match status" value="1"/>
</dbReference>
<name>A0ABU8X0P8_9BURK</name>
<keyword evidence="3" id="KW-0285">Flavoprotein</keyword>
<keyword evidence="4" id="KW-0274">FAD</keyword>
<keyword evidence="5" id="KW-0560">Oxidoreductase</keyword>
<proteinExistence type="inferred from homology"/>
<dbReference type="InterPro" id="IPR009100">
    <property type="entry name" value="AcylCoA_DH/oxidase_NM_dom_sf"/>
</dbReference>
<comment type="similarity">
    <text evidence="2">Belongs to the acyl-CoA dehydrogenase family.</text>
</comment>
<dbReference type="InterPro" id="IPR013786">
    <property type="entry name" value="AcylCoA_DH/ox_N"/>
</dbReference>
<dbReference type="SUPFAM" id="SSF56645">
    <property type="entry name" value="Acyl-CoA dehydrogenase NM domain-like"/>
    <property type="match status" value="1"/>
</dbReference>